<keyword evidence="4" id="KW-1185">Reference proteome</keyword>
<dbReference type="EMBL" id="JAYKXP010000101">
    <property type="protein sequence ID" value="KAK7026715.1"/>
    <property type="molecule type" value="Genomic_DNA"/>
</dbReference>
<feature type="region of interest" description="Disordered" evidence="1">
    <location>
        <begin position="1"/>
        <end position="24"/>
    </location>
</feature>
<organism evidence="3 4">
    <name type="scientific">Paramarasmius palmivorus</name>
    <dbReference type="NCBI Taxonomy" id="297713"/>
    <lineage>
        <taxon>Eukaryota</taxon>
        <taxon>Fungi</taxon>
        <taxon>Dikarya</taxon>
        <taxon>Basidiomycota</taxon>
        <taxon>Agaricomycotina</taxon>
        <taxon>Agaricomycetes</taxon>
        <taxon>Agaricomycetidae</taxon>
        <taxon>Agaricales</taxon>
        <taxon>Marasmiineae</taxon>
        <taxon>Marasmiaceae</taxon>
        <taxon>Paramarasmius</taxon>
    </lineage>
</organism>
<accession>A0AAW0BKU7</accession>
<comment type="caution">
    <text evidence="3">The sequence shown here is derived from an EMBL/GenBank/DDBJ whole genome shotgun (WGS) entry which is preliminary data.</text>
</comment>
<dbReference type="Pfam" id="PF24913">
    <property type="entry name" value="WHD_AAA_fung"/>
    <property type="match status" value="1"/>
</dbReference>
<evidence type="ECO:0000256" key="1">
    <source>
        <dbReference type="SAM" id="MobiDB-lite"/>
    </source>
</evidence>
<dbReference type="PANTHER" id="PTHR36168">
    <property type="entry name" value="CHROMOSOME 1, WHOLE GENOME SHOTGUN SEQUENCE"/>
    <property type="match status" value="1"/>
</dbReference>
<reference evidence="3 4" key="1">
    <citation type="submission" date="2024-01" db="EMBL/GenBank/DDBJ databases">
        <title>A draft genome for a cacao thread blight-causing isolate of Paramarasmius palmivorus.</title>
        <authorList>
            <person name="Baruah I.K."/>
            <person name="Bukari Y."/>
            <person name="Amoako-Attah I."/>
            <person name="Meinhardt L.W."/>
            <person name="Bailey B.A."/>
            <person name="Cohen S.P."/>
        </authorList>
    </citation>
    <scope>NUCLEOTIDE SEQUENCE [LARGE SCALE GENOMIC DNA]</scope>
    <source>
        <strain evidence="3 4">GH-12</strain>
    </source>
</reference>
<evidence type="ECO:0000259" key="2">
    <source>
        <dbReference type="Pfam" id="PF24913"/>
    </source>
</evidence>
<name>A0AAW0BKU7_9AGAR</name>
<evidence type="ECO:0000313" key="4">
    <source>
        <dbReference type="Proteomes" id="UP001383192"/>
    </source>
</evidence>
<dbReference type="Proteomes" id="UP001383192">
    <property type="component" value="Unassembled WGS sequence"/>
</dbReference>
<proteinExistence type="predicted"/>
<evidence type="ECO:0000313" key="3">
    <source>
        <dbReference type="EMBL" id="KAK7026715.1"/>
    </source>
</evidence>
<dbReference type="PANTHER" id="PTHR36168:SF1">
    <property type="entry name" value="ORC1-LIKE AAA ATPASE DOMAIN-CONTAINING PROTEIN"/>
    <property type="match status" value="1"/>
</dbReference>
<dbReference type="AlphaFoldDB" id="A0AAW0BKU7"/>
<gene>
    <name evidence="3" type="ORF">VNI00_015488</name>
</gene>
<feature type="domain" description="AAA protein C-terminal winged helix" evidence="2">
    <location>
        <begin position="262"/>
        <end position="331"/>
    </location>
</feature>
<protein>
    <recommendedName>
        <fullName evidence="2">AAA protein C-terminal winged helix domain-containing protein</fullName>
    </recommendedName>
</protein>
<dbReference type="InterPro" id="IPR056808">
    <property type="entry name" value="HTH_AAA"/>
</dbReference>
<sequence>MEVGTNYLKRSQTSSQESEDPEVPWTEHFRRQEQNTIGSIMKGEEHGHVYVLLGPKGSGKGTMIFDSMNAVQADGIAMCEAHPDLEVFRLRLGKALNYESMKILILGCSKGAIRAKRSSRTFCRLGGPALDIERGRLEMRETKRQTAGFDHQQRAFFKNDEDGCNILLQLHQRAESWAACGIMTIVFNMDDFWPFYVMHVSAKAVTAMRMEMKHKIEDPSEIEEAVSIVGGRLSYLNKIARSKNVKEMADRLLRQEQAWLLSQIGLIVDCDDDVMDEQKWSSCSWLLLQGFVKLRQEQEKECPEADHSALPLPVIPYQKCRQIMTRTDFLKGRISLPLTRTMTRLDSVRDRIDEIESLHRTRELTFKDLEKGDKIRLVVDKGVAELLERRAAHSVYSDAWSGYVKTDSFLVGSSLGIYLHYAENKNREQSMRKESDDEVQK</sequence>